<dbReference type="VEuPathDB" id="VectorBase:CPIJ014701"/>
<dbReference type="eggNOG" id="KOG2085">
    <property type="taxonomic scope" value="Eukaryota"/>
</dbReference>
<dbReference type="OrthoDB" id="10264446at2759"/>
<dbReference type="PANTHER" id="PTHR10257:SF3">
    <property type="entry name" value="SERINE_THREONINE-PROTEIN PHOSPHATASE 2A 56 KDA REGULATORY SUBUNIT GAMMA ISOFORM"/>
    <property type="match status" value="1"/>
</dbReference>
<comment type="similarity">
    <text evidence="1">Belongs to the phosphatase 2A regulatory subunit B56 family.</text>
</comment>
<dbReference type="STRING" id="7176.B0X5Y1"/>
<dbReference type="FunCoup" id="B0X5Y1">
    <property type="interactions" value="51"/>
</dbReference>
<dbReference type="EMBL" id="DS232397">
    <property type="protein sequence ID" value="EDS41112.1"/>
    <property type="molecule type" value="Genomic_DNA"/>
</dbReference>
<evidence type="ECO:0000256" key="2">
    <source>
        <dbReference type="SAM" id="SignalP"/>
    </source>
</evidence>
<evidence type="ECO:0000313" key="3">
    <source>
        <dbReference type="EMBL" id="EDS41112.1"/>
    </source>
</evidence>
<feature type="signal peptide" evidence="2">
    <location>
        <begin position="1"/>
        <end position="15"/>
    </location>
</feature>
<dbReference type="InterPro" id="IPR011989">
    <property type="entry name" value="ARM-like"/>
</dbReference>
<proteinExistence type="inferred from homology"/>
<dbReference type="SUPFAM" id="SSF48371">
    <property type="entry name" value="ARM repeat"/>
    <property type="match status" value="1"/>
</dbReference>
<dbReference type="InterPro" id="IPR016024">
    <property type="entry name" value="ARM-type_fold"/>
</dbReference>
<evidence type="ECO:0000313" key="4">
    <source>
        <dbReference type="EnsemblMetazoa" id="CPIJ014701-PA"/>
    </source>
</evidence>
<protein>
    <submittedName>
        <fullName evidence="3">Phosphatase 2a, regulatory subunit</fullName>
    </submittedName>
</protein>
<dbReference type="Gene3D" id="1.25.10.10">
    <property type="entry name" value="Leucine-rich Repeat Variant"/>
    <property type="match status" value="1"/>
</dbReference>
<dbReference type="Proteomes" id="UP000002320">
    <property type="component" value="Unassembled WGS sequence"/>
</dbReference>
<organism>
    <name type="scientific">Culex quinquefasciatus</name>
    <name type="common">Southern house mosquito</name>
    <name type="synonym">Culex pungens</name>
    <dbReference type="NCBI Taxonomy" id="7176"/>
    <lineage>
        <taxon>Eukaryota</taxon>
        <taxon>Metazoa</taxon>
        <taxon>Ecdysozoa</taxon>
        <taxon>Arthropoda</taxon>
        <taxon>Hexapoda</taxon>
        <taxon>Insecta</taxon>
        <taxon>Pterygota</taxon>
        <taxon>Neoptera</taxon>
        <taxon>Endopterygota</taxon>
        <taxon>Diptera</taxon>
        <taxon>Nematocera</taxon>
        <taxon>Culicoidea</taxon>
        <taxon>Culicidae</taxon>
        <taxon>Culicinae</taxon>
        <taxon>Culicini</taxon>
        <taxon>Culex</taxon>
        <taxon>Culex</taxon>
    </lineage>
</organism>
<dbReference type="GO" id="GO:0005634">
    <property type="term" value="C:nucleus"/>
    <property type="evidence" value="ECO:0007669"/>
    <property type="project" value="TreeGrafter"/>
</dbReference>
<evidence type="ECO:0000256" key="1">
    <source>
        <dbReference type="ARBA" id="ARBA00009745"/>
    </source>
</evidence>
<dbReference type="GO" id="GO:0000159">
    <property type="term" value="C:protein phosphatase type 2A complex"/>
    <property type="evidence" value="ECO:0007669"/>
    <property type="project" value="InterPro"/>
</dbReference>
<name>B0X5Y1_CULQU</name>
<dbReference type="EnsemblMetazoa" id="CPIJ014701-RA">
    <property type="protein sequence ID" value="CPIJ014701-PA"/>
    <property type="gene ID" value="CPIJ014701"/>
</dbReference>
<reference evidence="3" key="1">
    <citation type="submission" date="2007-03" db="EMBL/GenBank/DDBJ databases">
        <title>Annotation of Culex pipiens quinquefasciatus.</title>
        <authorList>
            <consortium name="The Broad Institute Genome Sequencing Platform"/>
            <person name="Atkinson P.W."/>
            <person name="Hemingway J."/>
            <person name="Christensen B.M."/>
            <person name="Higgs S."/>
            <person name="Kodira C."/>
            <person name="Hannick L."/>
            <person name="Megy K."/>
            <person name="O'Leary S."/>
            <person name="Pearson M."/>
            <person name="Haas B.J."/>
            <person name="Mauceli E."/>
            <person name="Wortman J.R."/>
            <person name="Lee N.H."/>
            <person name="Guigo R."/>
            <person name="Stanke M."/>
            <person name="Alvarado L."/>
            <person name="Amedeo P."/>
            <person name="Antoine C.H."/>
            <person name="Arensburger P."/>
            <person name="Bidwell S.L."/>
            <person name="Crawford M."/>
            <person name="Camaro F."/>
            <person name="Devon K."/>
            <person name="Engels R."/>
            <person name="Hammond M."/>
            <person name="Howarth C."/>
            <person name="Koehrsen M."/>
            <person name="Lawson D."/>
            <person name="Montgomery P."/>
            <person name="Nene V."/>
            <person name="Nusbaum C."/>
            <person name="Puiu D."/>
            <person name="Romero-Severson J."/>
            <person name="Severson D.W."/>
            <person name="Shumway M."/>
            <person name="Sisk P."/>
            <person name="Stolte C."/>
            <person name="Zeng Q."/>
            <person name="Eisenstadt E."/>
            <person name="Fraser-Liggett C."/>
            <person name="Strausberg R."/>
            <person name="Galagan J."/>
            <person name="Birren B."/>
            <person name="Collins F.H."/>
        </authorList>
    </citation>
    <scope>NUCLEOTIDE SEQUENCE [LARGE SCALE GENOMIC DNA]</scope>
    <source>
        <strain evidence="3">JHB</strain>
    </source>
</reference>
<keyword evidence="5" id="KW-1185">Reference proteome</keyword>
<keyword evidence="2" id="KW-0732">Signal</keyword>
<gene>
    <name evidence="4" type="primary">6048083</name>
    <name evidence="3" type="ORF">CpipJ_CPIJ014701</name>
</gene>
<feature type="chain" id="PRO_5011934803" evidence="2">
    <location>
        <begin position="16"/>
        <end position="392"/>
    </location>
</feature>
<dbReference type="GO" id="GO:0007165">
    <property type="term" value="P:signal transduction"/>
    <property type="evidence" value="ECO:0007669"/>
    <property type="project" value="InterPro"/>
</dbReference>
<sequence>MLLVLLLGWIDGSGALVDCRTAFFSWCGCCWKEWATEGLVREEHNGYLPVIKSQPRGSTNPHGEALFLFTDAPGTRSIPPSLGQESTRLATLLKSEDRISRRRLLSRARPGVHSTDVRMQCEDSSLGRFGSRDDRVARVAGIRSSGLVFVPSVAKRYIDQGFILNLLELFDSEDPRERDFLKTVLHRVYGKFLGLRAFIRKQINNIFYKFIYETEHHNGIAELLEILGSIINGFALPLKEEHKQFLLKVLLPLHKVKSLSVYHPQLAYCVVQFLEKDPALTQPVIKCLLKFWPKTHSPKEVMFLNELEEILDVIEPAEFQKVMEPLFRQIAKCVSSPHFQVAERALYYWNNEYIMSLISENSKLIGDRLVISVATGERGTSHVLQYLEALIF</sequence>
<dbReference type="Pfam" id="PF01603">
    <property type="entry name" value="B56"/>
    <property type="match status" value="1"/>
</dbReference>
<dbReference type="InterPro" id="IPR002554">
    <property type="entry name" value="PP2A_B56"/>
</dbReference>
<dbReference type="HOGENOM" id="CLU_704483_0_0_1"/>
<evidence type="ECO:0000313" key="5">
    <source>
        <dbReference type="Proteomes" id="UP000002320"/>
    </source>
</evidence>
<dbReference type="GO" id="GO:0072542">
    <property type="term" value="F:protein phosphatase activator activity"/>
    <property type="evidence" value="ECO:0007669"/>
    <property type="project" value="TreeGrafter"/>
</dbReference>
<dbReference type="KEGG" id="cqu:CpipJ_CPIJ014701"/>
<dbReference type="AlphaFoldDB" id="B0X5Y1"/>
<dbReference type="GO" id="GO:0005829">
    <property type="term" value="C:cytosol"/>
    <property type="evidence" value="ECO:0007669"/>
    <property type="project" value="TreeGrafter"/>
</dbReference>
<dbReference type="InParanoid" id="B0X5Y1"/>
<accession>B0X5Y1</accession>
<reference evidence="4" key="2">
    <citation type="submission" date="2021-02" db="UniProtKB">
        <authorList>
            <consortium name="EnsemblMetazoa"/>
        </authorList>
    </citation>
    <scope>IDENTIFICATION</scope>
    <source>
        <strain evidence="4">JHB</strain>
    </source>
</reference>
<dbReference type="PANTHER" id="PTHR10257">
    <property type="entry name" value="SERINE/THREONINE PROTEIN PHOSPHATASE 2A PP2A REGULATORY SUBUNIT B"/>
    <property type="match status" value="1"/>
</dbReference>
<dbReference type="VEuPathDB" id="VectorBase:CQUJHB005600"/>